<dbReference type="GO" id="GO:0007156">
    <property type="term" value="P:homophilic cell adhesion via plasma membrane adhesion molecules"/>
    <property type="evidence" value="ECO:0007669"/>
    <property type="project" value="TreeGrafter"/>
</dbReference>
<keyword evidence="8" id="KW-0393">Immunoglobulin domain</keyword>
<accession>A0AAU9WI42</accession>
<dbReference type="PANTHER" id="PTHR45080:SF8">
    <property type="entry name" value="IG-LIKE DOMAIN-CONTAINING PROTEIN"/>
    <property type="match status" value="1"/>
</dbReference>
<keyword evidence="13" id="KW-1185">Reference proteome</keyword>
<keyword evidence="5 10" id="KW-0472">Membrane</keyword>
<evidence type="ECO:0000256" key="4">
    <source>
        <dbReference type="ARBA" id="ARBA00022737"/>
    </source>
</evidence>
<evidence type="ECO:0000256" key="9">
    <source>
        <dbReference type="SAM" id="MobiDB-lite"/>
    </source>
</evidence>
<gene>
    <name evidence="12" type="ORF">PMEA_00006354</name>
</gene>
<evidence type="ECO:0000256" key="5">
    <source>
        <dbReference type="ARBA" id="ARBA00023136"/>
    </source>
</evidence>
<dbReference type="SMART" id="SM00408">
    <property type="entry name" value="IGc2"/>
    <property type="match status" value="1"/>
</dbReference>
<evidence type="ECO:0000256" key="2">
    <source>
        <dbReference type="ARBA" id="ARBA00022475"/>
    </source>
</evidence>
<protein>
    <recommendedName>
        <fullName evidence="11">Ig-like domain-containing protein</fullName>
    </recommendedName>
</protein>
<feature type="transmembrane region" description="Helical" evidence="10">
    <location>
        <begin position="217"/>
        <end position="240"/>
    </location>
</feature>
<keyword evidence="10" id="KW-1133">Transmembrane helix</keyword>
<proteinExistence type="predicted"/>
<dbReference type="InterPro" id="IPR007110">
    <property type="entry name" value="Ig-like_dom"/>
</dbReference>
<dbReference type="PANTHER" id="PTHR45080">
    <property type="entry name" value="CONTACTIN 5"/>
    <property type="match status" value="1"/>
</dbReference>
<dbReference type="InterPro" id="IPR050958">
    <property type="entry name" value="Cell_Adh-Cytoskel_Orgn"/>
</dbReference>
<dbReference type="SUPFAM" id="SSF48726">
    <property type="entry name" value="Immunoglobulin"/>
    <property type="match status" value="1"/>
</dbReference>
<evidence type="ECO:0000256" key="7">
    <source>
        <dbReference type="ARBA" id="ARBA00023180"/>
    </source>
</evidence>
<dbReference type="InterPro" id="IPR013783">
    <property type="entry name" value="Ig-like_fold"/>
</dbReference>
<dbReference type="FunFam" id="2.60.40.10:FF:000005">
    <property type="entry name" value="Neuronal cell adhesion molecule"/>
    <property type="match status" value="1"/>
</dbReference>
<evidence type="ECO:0000256" key="10">
    <source>
        <dbReference type="SAM" id="Phobius"/>
    </source>
</evidence>
<dbReference type="Proteomes" id="UP001159428">
    <property type="component" value="Unassembled WGS sequence"/>
</dbReference>
<keyword evidence="7" id="KW-0325">Glycoprotein</keyword>
<dbReference type="InterPro" id="IPR036179">
    <property type="entry name" value="Ig-like_dom_sf"/>
</dbReference>
<keyword evidence="10" id="KW-0812">Transmembrane</keyword>
<feature type="domain" description="Ig-like" evidence="11">
    <location>
        <begin position="125"/>
        <end position="211"/>
    </location>
</feature>
<keyword evidence="6" id="KW-1015">Disulfide bond</keyword>
<keyword evidence="3" id="KW-0732">Signal</keyword>
<reference evidence="12 13" key="1">
    <citation type="submission" date="2022-05" db="EMBL/GenBank/DDBJ databases">
        <authorList>
            <consortium name="Genoscope - CEA"/>
            <person name="William W."/>
        </authorList>
    </citation>
    <scope>NUCLEOTIDE SEQUENCE [LARGE SCALE GENOMIC DNA]</scope>
</reference>
<dbReference type="AlphaFoldDB" id="A0AAU9WI42"/>
<feature type="region of interest" description="Disordered" evidence="9">
    <location>
        <begin position="315"/>
        <end position="342"/>
    </location>
</feature>
<sequence>MGHASFFQIIVITYRSDYNGVVNPPADFTTQELMTYEEAHKSPLPAAYVTFQFGGNDFNNHQEFTVGDGVQSNSKIRSKRSNGEEYYYNRPLHPNKNYRAFLRAFVTETLYTSSSFIALKTKDKPVVKELPEKTTIIVGEKAELICEASGDPQPSVTWSKDGDTSIPRANFNNDGKVLVIRDVIPRDSGVYECTASNSFGVSHSATTLIVTYKRSNFPVAVIVVLCVFCVLLAVIGVLVYKWKYRRARIELNDKTNDLNRLVYDVMGPLDSSYEQLASSPGPCLQLHSMSSEDQSPAYLELQGLKFENRAFDSQSVSFEKETEEREGEDREEIVNDTGNRVC</sequence>
<keyword evidence="2" id="KW-1003">Cell membrane</keyword>
<dbReference type="InterPro" id="IPR003598">
    <property type="entry name" value="Ig_sub2"/>
</dbReference>
<dbReference type="Gene3D" id="2.60.40.10">
    <property type="entry name" value="Immunoglobulins"/>
    <property type="match status" value="1"/>
</dbReference>
<name>A0AAU9WI42_9CNID</name>
<evidence type="ECO:0000256" key="1">
    <source>
        <dbReference type="ARBA" id="ARBA00004236"/>
    </source>
</evidence>
<evidence type="ECO:0000256" key="3">
    <source>
        <dbReference type="ARBA" id="ARBA00022729"/>
    </source>
</evidence>
<dbReference type="SMART" id="SM00409">
    <property type="entry name" value="IG"/>
    <property type="match status" value="1"/>
</dbReference>
<evidence type="ECO:0000256" key="8">
    <source>
        <dbReference type="ARBA" id="ARBA00023319"/>
    </source>
</evidence>
<dbReference type="PROSITE" id="PS50835">
    <property type="entry name" value="IG_LIKE"/>
    <property type="match status" value="1"/>
</dbReference>
<keyword evidence="4" id="KW-0677">Repeat</keyword>
<comment type="subcellular location">
    <subcellularLocation>
        <location evidence="1">Cell membrane</location>
    </subcellularLocation>
</comment>
<dbReference type="EMBL" id="CALNXJ010000015">
    <property type="protein sequence ID" value="CAH3116240.1"/>
    <property type="molecule type" value="Genomic_DNA"/>
</dbReference>
<evidence type="ECO:0000313" key="13">
    <source>
        <dbReference type="Proteomes" id="UP001159428"/>
    </source>
</evidence>
<evidence type="ECO:0000313" key="12">
    <source>
        <dbReference type="EMBL" id="CAH3116240.1"/>
    </source>
</evidence>
<organism evidence="12 13">
    <name type="scientific">Pocillopora meandrina</name>
    <dbReference type="NCBI Taxonomy" id="46732"/>
    <lineage>
        <taxon>Eukaryota</taxon>
        <taxon>Metazoa</taxon>
        <taxon>Cnidaria</taxon>
        <taxon>Anthozoa</taxon>
        <taxon>Hexacorallia</taxon>
        <taxon>Scleractinia</taxon>
        <taxon>Astrocoeniina</taxon>
        <taxon>Pocilloporidae</taxon>
        <taxon>Pocillopora</taxon>
    </lineage>
</organism>
<dbReference type="Pfam" id="PF07679">
    <property type="entry name" value="I-set"/>
    <property type="match status" value="1"/>
</dbReference>
<evidence type="ECO:0000256" key="6">
    <source>
        <dbReference type="ARBA" id="ARBA00023157"/>
    </source>
</evidence>
<dbReference type="InterPro" id="IPR003599">
    <property type="entry name" value="Ig_sub"/>
</dbReference>
<comment type="caution">
    <text evidence="12">The sequence shown here is derived from an EMBL/GenBank/DDBJ whole genome shotgun (WGS) entry which is preliminary data.</text>
</comment>
<dbReference type="GO" id="GO:0005886">
    <property type="term" value="C:plasma membrane"/>
    <property type="evidence" value="ECO:0007669"/>
    <property type="project" value="UniProtKB-SubCell"/>
</dbReference>
<dbReference type="InterPro" id="IPR013098">
    <property type="entry name" value="Ig_I-set"/>
</dbReference>
<evidence type="ECO:0000259" key="11">
    <source>
        <dbReference type="PROSITE" id="PS50835"/>
    </source>
</evidence>